<comment type="caution">
    <text evidence="2">The sequence shown here is derived from an EMBL/GenBank/DDBJ whole genome shotgun (WGS) entry which is preliminary data.</text>
</comment>
<dbReference type="Proteomes" id="UP000828390">
    <property type="component" value="Unassembled WGS sequence"/>
</dbReference>
<evidence type="ECO:0000256" key="1">
    <source>
        <dbReference type="SAM" id="SignalP"/>
    </source>
</evidence>
<dbReference type="AlphaFoldDB" id="A0A9D3YB97"/>
<evidence type="ECO:0008006" key="4">
    <source>
        <dbReference type="Google" id="ProtNLM"/>
    </source>
</evidence>
<protein>
    <recommendedName>
        <fullName evidence="4">Secreted protein</fullName>
    </recommendedName>
</protein>
<evidence type="ECO:0000313" key="3">
    <source>
        <dbReference type="Proteomes" id="UP000828390"/>
    </source>
</evidence>
<organism evidence="2 3">
    <name type="scientific">Dreissena polymorpha</name>
    <name type="common">Zebra mussel</name>
    <name type="synonym">Mytilus polymorpha</name>
    <dbReference type="NCBI Taxonomy" id="45954"/>
    <lineage>
        <taxon>Eukaryota</taxon>
        <taxon>Metazoa</taxon>
        <taxon>Spiralia</taxon>
        <taxon>Lophotrochozoa</taxon>
        <taxon>Mollusca</taxon>
        <taxon>Bivalvia</taxon>
        <taxon>Autobranchia</taxon>
        <taxon>Heteroconchia</taxon>
        <taxon>Euheterodonta</taxon>
        <taxon>Imparidentia</taxon>
        <taxon>Neoheterodontei</taxon>
        <taxon>Myida</taxon>
        <taxon>Dreissenoidea</taxon>
        <taxon>Dreissenidae</taxon>
        <taxon>Dreissena</taxon>
    </lineage>
</organism>
<reference evidence="2" key="1">
    <citation type="journal article" date="2019" name="bioRxiv">
        <title>The Genome of the Zebra Mussel, Dreissena polymorpha: A Resource for Invasive Species Research.</title>
        <authorList>
            <person name="McCartney M.A."/>
            <person name="Auch B."/>
            <person name="Kono T."/>
            <person name="Mallez S."/>
            <person name="Zhang Y."/>
            <person name="Obille A."/>
            <person name="Becker A."/>
            <person name="Abrahante J.E."/>
            <person name="Garbe J."/>
            <person name="Badalamenti J.P."/>
            <person name="Herman A."/>
            <person name="Mangelson H."/>
            <person name="Liachko I."/>
            <person name="Sullivan S."/>
            <person name="Sone E.D."/>
            <person name="Koren S."/>
            <person name="Silverstein K.A.T."/>
            <person name="Beckman K.B."/>
            <person name="Gohl D.M."/>
        </authorList>
    </citation>
    <scope>NUCLEOTIDE SEQUENCE</scope>
    <source>
        <strain evidence="2">Duluth1</strain>
        <tissue evidence="2">Whole animal</tissue>
    </source>
</reference>
<keyword evidence="1" id="KW-0732">Signal</keyword>
<dbReference type="EMBL" id="JAIWYP010000016">
    <property type="protein sequence ID" value="KAH3695267.1"/>
    <property type="molecule type" value="Genomic_DNA"/>
</dbReference>
<accession>A0A9D3YB97</accession>
<feature type="chain" id="PRO_5039063103" description="Secreted protein" evidence="1">
    <location>
        <begin position="26"/>
        <end position="187"/>
    </location>
</feature>
<keyword evidence="3" id="KW-1185">Reference proteome</keyword>
<gene>
    <name evidence="2" type="ORF">DPMN_082724</name>
</gene>
<sequence length="187" mass="20551">MGRHNPLRILALSPLSSSLVSPGSAQYTQHAQPRTRPKTTTTNVNWKWSMRLVPAAPNLTTAQCAARKSLFLLTFIAEYARPTSLAAMLAGACHVIARFVVCTVATLQSAVGTMRVHANWNGVHLGHLIMKLHRYIDHDSQMTPIDFQGKNILTKWLSLQLRAHMGACICRTVPFVPEPGNEPGAFS</sequence>
<reference evidence="2" key="2">
    <citation type="submission" date="2020-11" db="EMBL/GenBank/DDBJ databases">
        <authorList>
            <person name="McCartney M.A."/>
            <person name="Auch B."/>
            <person name="Kono T."/>
            <person name="Mallez S."/>
            <person name="Becker A."/>
            <person name="Gohl D.M."/>
            <person name="Silverstein K.A.T."/>
            <person name="Koren S."/>
            <person name="Bechman K.B."/>
            <person name="Herman A."/>
            <person name="Abrahante J.E."/>
            <person name="Garbe J."/>
        </authorList>
    </citation>
    <scope>NUCLEOTIDE SEQUENCE</scope>
    <source>
        <strain evidence="2">Duluth1</strain>
        <tissue evidence="2">Whole animal</tissue>
    </source>
</reference>
<evidence type="ECO:0000313" key="2">
    <source>
        <dbReference type="EMBL" id="KAH3695267.1"/>
    </source>
</evidence>
<proteinExistence type="predicted"/>
<feature type="signal peptide" evidence="1">
    <location>
        <begin position="1"/>
        <end position="25"/>
    </location>
</feature>
<name>A0A9D3YB97_DREPO</name>